<dbReference type="STRING" id="6265.A0A0B2W7D1"/>
<dbReference type="GO" id="GO:0005096">
    <property type="term" value="F:GTPase activator activity"/>
    <property type="evidence" value="ECO:0007669"/>
    <property type="project" value="UniProtKB-KW"/>
</dbReference>
<dbReference type="AlphaFoldDB" id="A0A0B2W7D1"/>
<dbReference type="PANTHER" id="PTHR19969">
    <property type="entry name" value="SH2-SH3 ADAPTOR PROTEIN-RELATED"/>
    <property type="match status" value="1"/>
</dbReference>
<evidence type="ECO:0000313" key="8">
    <source>
        <dbReference type="Proteomes" id="UP000031036"/>
    </source>
</evidence>
<evidence type="ECO:0000259" key="5">
    <source>
        <dbReference type="PROSITE" id="PS50001"/>
    </source>
</evidence>
<evidence type="ECO:0000313" key="7">
    <source>
        <dbReference type="EMBL" id="KHN89180.1"/>
    </source>
</evidence>
<dbReference type="PROSITE" id="PS50001">
    <property type="entry name" value="SH2"/>
    <property type="match status" value="2"/>
</dbReference>
<accession>A0A0B2W7D1</accession>
<keyword evidence="1" id="KW-0728">SH3 domain</keyword>
<dbReference type="Pfam" id="PF00018">
    <property type="entry name" value="SH3_1"/>
    <property type="match status" value="1"/>
</dbReference>
<gene>
    <name evidence="7" type="primary">Rasa1</name>
    <name evidence="7" type="ORF">Tcan_17902</name>
</gene>
<evidence type="ECO:0000259" key="6">
    <source>
        <dbReference type="PROSITE" id="PS50018"/>
    </source>
</evidence>
<feature type="domain" description="Ras-GAP" evidence="6">
    <location>
        <begin position="598"/>
        <end position="793"/>
    </location>
</feature>
<dbReference type="GO" id="GO:0030971">
    <property type="term" value="F:receptor tyrosine kinase binding"/>
    <property type="evidence" value="ECO:0007669"/>
    <property type="project" value="TreeGrafter"/>
</dbReference>
<evidence type="ECO:0000256" key="3">
    <source>
        <dbReference type="ARBA" id="ARBA00022999"/>
    </source>
</evidence>
<comment type="caution">
    <text evidence="7">The sequence shown here is derived from an EMBL/GenBank/DDBJ whole genome shotgun (WGS) entry which is preliminary data.</text>
</comment>
<protein>
    <submittedName>
        <fullName evidence="7">Ras GTPase-activating protein 1</fullName>
    </submittedName>
</protein>
<name>A0A0B2W7D1_TOXCA</name>
<dbReference type="OrthoDB" id="1562946at2759"/>
<sequence>MSVKSSDEGETSRNLCLAVRGELLDLHDCFHGFISKKEAETRLLECGLEGALLLRAEQNADFSKQKYTLSWLSPAHLTVMHYPITLVCGDYFLFGRPFSSLFDLIQTFIQRSDVPVLPLRPPSPVEITNRQRMAILPFNAMADSDELSFCEGDLLTELQEVDSQWIWARLEKNTQSGLVAVHLTIPLNDKRISPEELPYFHEETVEELARRLSASGVGSYLVRASMRLKNGYALMVNSGERIEKFLVCRQENGDFELGGRTFATIPDIIDRYSRREICENSKLVRAVLRARIVEWRKPGEISISKLQHLRSHSSCPHPVACANAFRKNKEDKWKGCYVMLSDALGPQLFVFESEKRAKPKLVLDLCYCFVYKVDESVDDRPNCLHVQLNSFAPSSSAHLSFQTEADFLHWFSSLRSRCLGCRYSSSPFAIVPAVSAMNSRLSTFIYMTIVAYRGVALRSDNGYSACVIVNSVRVTRTRPVTPSAKSCVSFETHFLIEHLPAGPCGLQLQLCCHNLSKYRQPLMKDTIKREISTAFALPDNGNELCVSADDCTEGFLFRASRHRLVVLPEEQYLSFFGLLTLRSFMLCQWTAAQLSVFNRKHFARLLLSVLLPDHSLFFSFLDAILDAQLPNEREETLFRGDSFCSCCVSTAVHMIGRDLVIEELVPILQQLHCDKTLPVDTAAFVRQLSSLISRLVDYKETLFRGDSFCSCCVSTAVHMIGRDLVIEELVPILQQLHCDKTLPVDTAAFVRQLSSLISRLPPLFAAVFAHVAEACRRRFPKTPHASRRALRYT</sequence>
<dbReference type="GO" id="GO:0035591">
    <property type="term" value="F:signaling adaptor activity"/>
    <property type="evidence" value="ECO:0007669"/>
    <property type="project" value="TreeGrafter"/>
</dbReference>
<dbReference type="Pfam" id="PF00017">
    <property type="entry name" value="SH2"/>
    <property type="match status" value="2"/>
</dbReference>
<evidence type="ECO:0000256" key="1">
    <source>
        <dbReference type="ARBA" id="ARBA00022443"/>
    </source>
</evidence>
<dbReference type="GO" id="GO:0016477">
    <property type="term" value="P:cell migration"/>
    <property type="evidence" value="ECO:0007669"/>
    <property type="project" value="TreeGrafter"/>
</dbReference>
<dbReference type="InterPro" id="IPR008936">
    <property type="entry name" value="Rho_GTPase_activation_prot"/>
</dbReference>
<proteinExistence type="predicted"/>
<organism evidence="7 8">
    <name type="scientific">Toxocara canis</name>
    <name type="common">Canine roundworm</name>
    <dbReference type="NCBI Taxonomy" id="6265"/>
    <lineage>
        <taxon>Eukaryota</taxon>
        <taxon>Metazoa</taxon>
        <taxon>Ecdysozoa</taxon>
        <taxon>Nematoda</taxon>
        <taxon>Chromadorea</taxon>
        <taxon>Rhabditida</taxon>
        <taxon>Spirurina</taxon>
        <taxon>Ascaridomorpha</taxon>
        <taxon>Ascaridoidea</taxon>
        <taxon>Toxocaridae</taxon>
        <taxon>Toxocara</taxon>
    </lineage>
</organism>
<dbReference type="Gene3D" id="3.30.505.10">
    <property type="entry name" value="SH2 domain"/>
    <property type="match status" value="2"/>
</dbReference>
<dbReference type="EMBL" id="JPKZ01000009">
    <property type="protein sequence ID" value="KHN89180.1"/>
    <property type="molecule type" value="Genomic_DNA"/>
</dbReference>
<evidence type="ECO:0000256" key="2">
    <source>
        <dbReference type="ARBA" id="ARBA00022468"/>
    </source>
</evidence>
<feature type="domain" description="SH2" evidence="5">
    <location>
        <begin position="165"/>
        <end position="287"/>
    </location>
</feature>
<evidence type="ECO:0000256" key="4">
    <source>
        <dbReference type="PROSITE-ProRule" id="PRU00191"/>
    </source>
</evidence>
<feature type="domain" description="SH2" evidence="5">
    <location>
        <begin position="29"/>
        <end position="123"/>
    </location>
</feature>
<dbReference type="InterPro" id="IPR001452">
    <property type="entry name" value="SH3_domain"/>
</dbReference>
<keyword evidence="2" id="KW-0343">GTPase activation</keyword>
<dbReference type="InterPro" id="IPR051184">
    <property type="entry name" value="Tyrosine-phos_adapter"/>
</dbReference>
<dbReference type="SUPFAM" id="SSF48350">
    <property type="entry name" value="GTPase activation domain, GAP"/>
    <property type="match status" value="2"/>
</dbReference>
<dbReference type="InterPro" id="IPR001936">
    <property type="entry name" value="RasGAP_dom"/>
</dbReference>
<dbReference type="GO" id="GO:0007167">
    <property type="term" value="P:enzyme-linked receptor protein signaling pathway"/>
    <property type="evidence" value="ECO:0007669"/>
    <property type="project" value="TreeGrafter"/>
</dbReference>
<dbReference type="SUPFAM" id="SSF55550">
    <property type="entry name" value="SH2 domain"/>
    <property type="match status" value="2"/>
</dbReference>
<dbReference type="InterPro" id="IPR000980">
    <property type="entry name" value="SH2"/>
</dbReference>
<dbReference type="Proteomes" id="UP000031036">
    <property type="component" value="Unassembled WGS sequence"/>
</dbReference>
<dbReference type="PANTHER" id="PTHR19969:SF5">
    <property type="entry name" value="CRK-LIKE PROTEIN"/>
    <property type="match status" value="1"/>
</dbReference>
<keyword evidence="8" id="KW-1185">Reference proteome</keyword>
<dbReference type="SUPFAM" id="SSF50729">
    <property type="entry name" value="PH domain-like"/>
    <property type="match status" value="1"/>
</dbReference>
<dbReference type="GO" id="GO:0005737">
    <property type="term" value="C:cytoplasm"/>
    <property type="evidence" value="ECO:0007669"/>
    <property type="project" value="TreeGrafter"/>
</dbReference>
<dbReference type="SMART" id="SM00252">
    <property type="entry name" value="SH2"/>
    <property type="match status" value="2"/>
</dbReference>
<dbReference type="InterPro" id="IPR011993">
    <property type="entry name" value="PH-like_dom_sf"/>
</dbReference>
<dbReference type="Gene3D" id="2.30.30.40">
    <property type="entry name" value="SH3 Domains"/>
    <property type="match status" value="1"/>
</dbReference>
<dbReference type="PROSITE" id="PS50018">
    <property type="entry name" value="RAS_GTPASE_ACTIV_2"/>
    <property type="match status" value="1"/>
</dbReference>
<dbReference type="Gene3D" id="2.30.29.30">
    <property type="entry name" value="Pleckstrin-homology domain (PH domain)/Phosphotyrosine-binding domain (PTB)"/>
    <property type="match status" value="1"/>
</dbReference>
<dbReference type="InterPro" id="IPR036860">
    <property type="entry name" value="SH2_dom_sf"/>
</dbReference>
<dbReference type="OMA" id="KMGSYLV"/>
<keyword evidence="3 4" id="KW-0727">SH2 domain</keyword>
<reference evidence="7 8" key="1">
    <citation type="submission" date="2014-11" db="EMBL/GenBank/DDBJ databases">
        <title>Genetic blueprint of the zoonotic pathogen Toxocara canis.</title>
        <authorList>
            <person name="Zhu X.-Q."/>
            <person name="Korhonen P.K."/>
            <person name="Cai H."/>
            <person name="Young N.D."/>
            <person name="Nejsum P."/>
            <person name="von Samson-Himmelstjerna G."/>
            <person name="Boag P.R."/>
            <person name="Tan P."/>
            <person name="Li Q."/>
            <person name="Min J."/>
            <person name="Yang Y."/>
            <person name="Wang X."/>
            <person name="Fang X."/>
            <person name="Hall R.S."/>
            <person name="Hofmann A."/>
            <person name="Sternberg P.W."/>
            <person name="Jex A.R."/>
            <person name="Gasser R.B."/>
        </authorList>
    </citation>
    <scope>NUCLEOTIDE SEQUENCE [LARGE SCALE GENOMIC DNA]</scope>
    <source>
        <strain evidence="7">PN_DK_2014</strain>
    </source>
</reference>